<keyword evidence="4 8" id="KW-0378">Hydrolase</keyword>
<evidence type="ECO:0000256" key="4">
    <source>
        <dbReference type="ARBA" id="ARBA00022801"/>
    </source>
</evidence>
<accession>A0ABS3L786</accession>
<dbReference type="NCBIfam" id="NF006969">
    <property type="entry name" value="PRK09441.1-2"/>
    <property type="match status" value="1"/>
</dbReference>
<dbReference type="SUPFAM" id="SSF51445">
    <property type="entry name" value="(Trans)glycosidases"/>
    <property type="match status" value="1"/>
</dbReference>
<gene>
    <name evidence="8" type="ORF">JZO70_04840</name>
</gene>
<dbReference type="RefSeq" id="WP_207672417.1">
    <property type="nucleotide sequence ID" value="NZ_JAFREM010000008.1"/>
</dbReference>
<proteinExistence type="inferred from homology"/>
<dbReference type="Gene3D" id="2.40.30.140">
    <property type="match status" value="1"/>
</dbReference>
<dbReference type="EC" id="3.2.1.1" evidence="8"/>
<dbReference type="InterPro" id="IPR015237">
    <property type="entry name" value="Alpha-amylase_C_pro"/>
</dbReference>
<keyword evidence="3" id="KW-0479">Metal-binding</keyword>
<evidence type="ECO:0000256" key="2">
    <source>
        <dbReference type="ARBA" id="ARBA00008061"/>
    </source>
</evidence>
<keyword evidence="6 8" id="KW-0326">Glycosidase</keyword>
<comment type="similarity">
    <text evidence="2">Belongs to the glycosyl hydrolase 13 family.</text>
</comment>
<dbReference type="Gene3D" id="3.20.20.80">
    <property type="entry name" value="Glycosidases"/>
    <property type="match status" value="1"/>
</dbReference>
<dbReference type="Proteomes" id="UP000664601">
    <property type="component" value="Unassembled WGS sequence"/>
</dbReference>
<dbReference type="InterPro" id="IPR013776">
    <property type="entry name" value="A-amylase_thermo"/>
</dbReference>
<dbReference type="InterPro" id="IPR006047">
    <property type="entry name" value="GH13_cat_dom"/>
</dbReference>
<dbReference type="Pfam" id="PF09154">
    <property type="entry name" value="Alpha-amy_C_pro"/>
    <property type="match status" value="1"/>
</dbReference>
<feature type="domain" description="Glycosyl hydrolase family 13 catalytic" evidence="7">
    <location>
        <begin position="4"/>
        <end position="386"/>
    </location>
</feature>
<evidence type="ECO:0000256" key="6">
    <source>
        <dbReference type="ARBA" id="ARBA00023295"/>
    </source>
</evidence>
<evidence type="ECO:0000256" key="5">
    <source>
        <dbReference type="ARBA" id="ARBA00023277"/>
    </source>
</evidence>
<dbReference type="Gene3D" id="2.60.40.1180">
    <property type="entry name" value="Golgi alpha-mannosidase II"/>
    <property type="match status" value="1"/>
</dbReference>
<reference evidence="8 9" key="1">
    <citation type="submission" date="2021-03" db="EMBL/GenBank/DDBJ databases">
        <title>Enterococcal diversity collection.</title>
        <authorList>
            <person name="Gilmore M.S."/>
            <person name="Schwartzman J."/>
            <person name="Van Tyne D."/>
            <person name="Martin M."/>
            <person name="Earl A.M."/>
            <person name="Manson A.L."/>
            <person name="Straub T."/>
            <person name="Salamzade R."/>
            <person name="Saavedra J."/>
            <person name="Lebreton F."/>
            <person name="Prichula J."/>
            <person name="Schaufler K."/>
            <person name="Gaca A."/>
            <person name="Sgardioli B."/>
            <person name="Wagenaar J."/>
            <person name="Strong T."/>
        </authorList>
    </citation>
    <scope>NUCLEOTIDE SEQUENCE [LARGE SCALE GENOMIC DNA]</scope>
    <source>
        <strain evidence="8 9">669A</strain>
    </source>
</reference>
<evidence type="ECO:0000313" key="9">
    <source>
        <dbReference type="Proteomes" id="UP000664601"/>
    </source>
</evidence>
<dbReference type="InterPro" id="IPR017853">
    <property type="entry name" value="GH"/>
</dbReference>
<dbReference type="SMART" id="SM00642">
    <property type="entry name" value="Aamy"/>
    <property type="match status" value="1"/>
</dbReference>
<dbReference type="InterPro" id="IPR013780">
    <property type="entry name" value="Glyco_hydro_b"/>
</dbReference>
<dbReference type="PIRSF" id="PIRSF001021">
    <property type="entry name" value="Alph-amls_thrmst"/>
    <property type="match status" value="1"/>
</dbReference>
<evidence type="ECO:0000256" key="3">
    <source>
        <dbReference type="ARBA" id="ARBA00022723"/>
    </source>
</evidence>
<keyword evidence="9" id="KW-1185">Reference proteome</keyword>
<protein>
    <submittedName>
        <fullName evidence="8">Alpha-amylase</fullName>
        <ecNumber evidence="8">3.2.1.1</ecNumber>
    </submittedName>
</protein>
<sequence>MKNETILQGFEWYLPADSQHWNRLAKKAEELKNFGVTSIWLPPAYKGSSGVNDVGYGTYDLYDLGEFDQKNTVPTKYGTKDEYLQCIQALKEFKMKVYADIVFDHFMGADEEEAVQAVAYSFNDRTQPISDEKEIKAWTKFTFPGRNGKYNDYQWHWQNFSGVDYDARSKDHAIFNLADKGWQPKVDDENGNFDYLMGCNLDMENPETVEQLDKWGKWYQELTDVDGYRLDAVKHIRFDLFVDWLLNRREEKQEDLFVVGEYWTDELDKLHEYLDSSGNLISLFDVPLHFNLYQAANSMGNFDMREIFAGTLIETRPDWAVTFVDNHDTQKGQSLESWVEGWFKGHAYALTLLRNQGTPVVFWGDLYGTENVEAVGTPLTTMMKLREELNFDNQADYFDDPNLIGWTCMGNFDEENSGMAVIMTNAGGGEKEMTVSAIHQGETFVDILGNNEAKVVLDDNGQGVFPVNDGQVSVYVNEKLAQQMNQ</sequence>
<dbReference type="CDD" id="cd11318">
    <property type="entry name" value="AmyAc_bac_fung_AmyA"/>
    <property type="match status" value="1"/>
</dbReference>
<evidence type="ECO:0000256" key="1">
    <source>
        <dbReference type="ARBA" id="ARBA00001913"/>
    </source>
</evidence>
<evidence type="ECO:0000313" key="8">
    <source>
        <dbReference type="EMBL" id="MBO1305474.1"/>
    </source>
</evidence>
<comment type="caution">
    <text evidence="8">The sequence shown here is derived from an EMBL/GenBank/DDBJ whole genome shotgun (WGS) entry which is preliminary data.</text>
</comment>
<dbReference type="NCBIfam" id="NF006968">
    <property type="entry name" value="PRK09441.1-1"/>
    <property type="match status" value="1"/>
</dbReference>
<dbReference type="EMBL" id="JAFREM010000008">
    <property type="protein sequence ID" value="MBO1305474.1"/>
    <property type="molecule type" value="Genomic_DNA"/>
</dbReference>
<comment type="cofactor">
    <cofactor evidence="1">
        <name>Ca(2+)</name>
        <dbReference type="ChEBI" id="CHEBI:29108"/>
    </cofactor>
</comment>
<evidence type="ECO:0000259" key="7">
    <source>
        <dbReference type="SMART" id="SM00642"/>
    </source>
</evidence>
<keyword evidence="5" id="KW-0119">Carbohydrate metabolism</keyword>
<dbReference type="GO" id="GO:0004556">
    <property type="term" value="F:alpha-amylase activity"/>
    <property type="evidence" value="ECO:0007669"/>
    <property type="project" value="UniProtKB-EC"/>
</dbReference>
<dbReference type="SUPFAM" id="SSF51011">
    <property type="entry name" value="Glycosyl hydrolase domain"/>
    <property type="match status" value="1"/>
</dbReference>
<organism evidence="8 9">
    <name type="scientific">Candidatus Enterococcus moelleringii</name>
    <dbReference type="NCBI Taxonomy" id="2815325"/>
    <lineage>
        <taxon>Bacteria</taxon>
        <taxon>Bacillati</taxon>
        <taxon>Bacillota</taxon>
        <taxon>Bacilli</taxon>
        <taxon>Lactobacillales</taxon>
        <taxon>Enterococcaceae</taxon>
        <taxon>Enterococcus</taxon>
    </lineage>
</organism>
<dbReference type="Pfam" id="PF00128">
    <property type="entry name" value="Alpha-amylase"/>
    <property type="match status" value="1"/>
</dbReference>
<dbReference type="PANTHER" id="PTHR43447">
    <property type="entry name" value="ALPHA-AMYLASE"/>
    <property type="match status" value="1"/>
</dbReference>
<name>A0ABS3L786_9ENTE</name>